<evidence type="ECO:0000256" key="4">
    <source>
        <dbReference type="ARBA" id="ARBA00012786"/>
    </source>
</evidence>
<accession>A0ABW1VP74</accession>
<keyword evidence="11" id="KW-0547">Nucleotide-binding</keyword>
<keyword evidence="13" id="KW-0460">Magnesium</keyword>
<dbReference type="SUPFAM" id="SSF81653">
    <property type="entry name" value="Calcium ATPase, transduction domain A"/>
    <property type="match status" value="1"/>
</dbReference>
<comment type="similarity">
    <text evidence="3">Belongs to the cation transport ATPase (P-type) (TC 3.A.3) family. Type IIIB subfamily.</text>
</comment>
<dbReference type="InterPro" id="IPR023298">
    <property type="entry name" value="ATPase_P-typ_TM_dom_sf"/>
</dbReference>
<dbReference type="Gene3D" id="2.70.150.10">
    <property type="entry name" value="Calcium-transporting ATPase, cytoplasmic transduction domain A"/>
    <property type="match status" value="1"/>
</dbReference>
<keyword evidence="7" id="KW-0997">Cell inner membrane</keyword>
<keyword evidence="9 19" id="KW-0812">Transmembrane</keyword>
<evidence type="ECO:0000256" key="5">
    <source>
        <dbReference type="ARBA" id="ARBA00013555"/>
    </source>
</evidence>
<dbReference type="InterPro" id="IPR023299">
    <property type="entry name" value="ATPase_P-typ_cyto_dom_N"/>
</dbReference>
<comment type="subcellular location">
    <subcellularLocation>
        <location evidence="2">Cell inner membrane</location>
        <topology evidence="2">Multi-pass membrane protein</topology>
    </subcellularLocation>
</comment>
<keyword evidence="22" id="KW-1185">Reference proteome</keyword>
<dbReference type="SFLD" id="SFLDF00027">
    <property type="entry name" value="p-type_atpase"/>
    <property type="match status" value="1"/>
</dbReference>
<dbReference type="InterPro" id="IPR059000">
    <property type="entry name" value="ATPase_P-type_domA"/>
</dbReference>
<protein>
    <recommendedName>
        <fullName evidence="5">Magnesium-transporting ATPase, P-type 1</fullName>
        <ecNumber evidence="4">7.2.2.14</ecNumber>
    </recommendedName>
    <alternativeName>
        <fullName evidence="17">Mg(2+) transport ATPase, P-type 1</fullName>
    </alternativeName>
</protein>
<evidence type="ECO:0000256" key="10">
    <source>
        <dbReference type="ARBA" id="ARBA00022723"/>
    </source>
</evidence>
<feature type="transmembrane region" description="Helical" evidence="19">
    <location>
        <begin position="84"/>
        <end position="102"/>
    </location>
</feature>
<dbReference type="EMBL" id="JBHSUC010000011">
    <property type="protein sequence ID" value="MFC6362465.1"/>
    <property type="molecule type" value="Genomic_DNA"/>
</dbReference>
<dbReference type="InterPro" id="IPR036412">
    <property type="entry name" value="HAD-like_sf"/>
</dbReference>
<dbReference type="Pfam" id="PF00122">
    <property type="entry name" value="E1-E2_ATPase"/>
    <property type="match status" value="1"/>
</dbReference>
<keyword evidence="10" id="KW-0479">Metal-binding</keyword>
<evidence type="ECO:0000256" key="7">
    <source>
        <dbReference type="ARBA" id="ARBA00022519"/>
    </source>
</evidence>
<feature type="transmembrane region" description="Helical" evidence="19">
    <location>
        <begin position="237"/>
        <end position="257"/>
    </location>
</feature>
<comment type="catalytic activity">
    <reaction evidence="18">
        <text>Mg(2+)(out) + ATP + H2O = Mg(2+)(in) + ADP + phosphate + H(+)</text>
        <dbReference type="Rhea" id="RHEA:10260"/>
        <dbReference type="ChEBI" id="CHEBI:15377"/>
        <dbReference type="ChEBI" id="CHEBI:15378"/>
        <dbReference type="ChEBI" id="CHEBI:18420"/>
        <dbReference type="ChEBI" id="CHEBI:30616"/>
        <dbReference type="ChEBI" id="CHEBI:43474"/>
        <dbReference type="ChEBI" id="CHEBI:456216"/>
        <dbReference type="EC" id="7.2.2.14"/>
    </reaction>
</comment>
<evidence type="ECO:0000256" key="13">
    <source>
        <dbReference type="ARBA" id="ARBA00022842"/>
    </source>
</evidence>
<dbReference type="Pfam" id="PF13246">
    <property type="entry name" value="Cation_ATPase"/>
    <property type="match status" value="1"/>
</dbReference>
<feature type="transmembrane region" description="Helical" evidence="19">
    <location>
        <begin position="285"/>
        <end position="304"/>
    </location>
</feature>
<dbReference type="NCBIfam" id="TIGR01494">
    <property type="entry name" value="ATPase_P-type"/>
    <property type="match status" value="2"/>
</dbReference>
<dbReference type="Proteomes" id="UP001596215">
    <property type="component" value="Unassembled WGS sequence"/>
</dbReference>
<feature type="transmembrane region" description="Helical" evidence="19">
    <location>
        <begin position="710"/>
        <end position="732"/>
    </location>
</feature>
<feature type="transmembrane region" description="Helical" evidence="19">
    <location>
        <begin position="860"/>
        <end position="883"/>
    </location>
</feature>
<feature type="transmembrane region" description="Helical" evidence="19">
    <location>
        <begin position="316"/>
        <end position="335"/>
    </location>
</feature>
<evidence type="ECO:0000313" key="21">
    <source>
        <dbReference type="EMBL" id="MFC6362465.1"/>
    </source>
</evidence>
<keyword evidence="8" id="KW-0597">Phosphoprotein</keyword>
<dbReference type="EC" id="7.2.2.14" evidence="4"/>
<keyword evidence="6" id="KW-1003">Cell membrane</keyword>
<evidence type="ECO:0000256" key="3">
    <source>
        <dbReference type="ARBA" id="ARBA00008746"/>
    </source>
</evidence>
<comment type="caution">
    <text evidence="21">The sequence shown here is derived from an EMBL/GenBank/DDBJ whole genome shotgun (WGS) entry which is preliminary data.</text>
</comment>
<evidence type="ECO:0000256" key="14">
    <source>
        <dbReference type="ARBA" id="ARBA00022967"/>
    </source>
</evidence>
<evidence type="ECO:0000256" key="19">
    <source>
        <dbReference type="SAM" id="Phobius"/>
    </source>
</evidence>
<dbReference type="InterPro" id="IPR004014">
    <property type="entry name" value="ATPase_P-typ_cation-transptr_N"/>
</dbReference>
<evidence type="ECO:0000256" key="17">
    <source>
        <dbReference type="ARBA" id="ARBA00029806"/>
    </source>
</evidence>
<dbReference type="CDD" id="cd02077">
    <property type="entry name" value="P-type_ATPase_Mg"/>
    <property type="match status" value="1"/>
</dbReference>
<dbReference type="Pfam" id="PF00689">
    <property type="entry name" value="Cation_ATPase_C"/>
    <property type="match status" value="1"/>
</dbReference>
<evidence type="ECO:0000256" key="18">
    <source>
        <dbReference type="ARBA" id="ARBA00047295"/>
    </source>
</evidence>
<gene>
    <name evidence="21" type="primary">mgtA</name>
    <name evidence="21" type="ORF">ACFP73_10215</name>
</gene>
<dbReference type="PROSITE" id="PS00154">
    <property type="entry name" value="ATPASE_E1_E2"/>
    <property type="match status" value="1"/>
</dbReference>
<evidence type="ECO:0000256" key="9">
    <source>
        <dbReference type="ARBA" id="ARBA00022692"/>
    </source>
</evidence>
<evidence type="ECO:0000256" key="8">
    <source>
        <dbReference type="ARBA" id="ARBA00022553"/>
    </source>
</evidence>
<dbReference type="NCBIfam" id="NF011702">
    <property type="entry name" value="PRK15122.1"/>
    <property type="match status" value="1"/>
</dbReference>
<keyword evidence="15 19" id="KW-1133">Transmembrane helix</keyword>
<evidence type="ECO:0000256" key="2">
    <source>
        <dbReference type="ARBA" id="ARBA00004429"/>
    </source>
</evidence>
<dbReference type="SUPFAM" id="SSF56784">
    <property type="entry name" value="HAD-like"/>
    <property type="match status" value="1"/>
</dbReference>
<feature type="transmembrane region" description="Helical" evidence="19">
    <location>
        <begin position="803"/>
        <end position="821"/>
    </location>
</feature>
<proteinExistence type="inferred from homology"/>
<keyword evidence="12" id="KW-0067">ATP-binding</keyword>
<dbReference type="Gene3D" id="1.20.1110.10">
    <property type="entry name" value="Calcium-transporting ATPase, transmembrane domain"/>
    <property type="match status" value="1"/>
</dbReference>
<dbReference type="InterPro" id="IPR006415">
    <property type="entry name" value="P-type_ATPase_IIIB"/>
</dbReference>
<dbReference type="PANTHER" id="PTHR42861">
    <property type="entry name" value="CALCIUM-TRANSPORTING ATPASE"/>
    <property type="match status" value="1"/>
</dbReference>
<feature type="transmembrane region" description="Helical" evidence="19">
    <location>
        <begin position="833"/>
        <end position="854"/>
    </location>
</feature>
<dbReference type="InterPro" id="IPR023214">
    <property type="entry name" value="HAD_sf"/>
</dbReference>
<dbReference type="InterPro" id="IPR044492">
    <property type="entry name" value="P_typ_ATPase_HD_dom"/>
</dbReference>
<dbReference type="NCBIfam" id="TIGR01524">
    <property type="entry name" value="ATPase-IIIB_Mg"/>
    <property type="match status" value="1"/>
</dbReference>
<dbReference type="Pfam" id="PF00690">
    <property type="entry name" value="Cation_ATPase_N"/>
    <property type="match status" value="1"/>
</dbReference>
<dbReference type="RefSeq" id="WP_343876776.1">
    <property type="nucleotide sequence ID" value="NZ_BAAAFW010000029.1"/>
</dbReference>
<dbReference type="SMART" id="SM00831">
    <property type="entry name" value="Cation_ATPase_N"/>
    <property type="match status" value="1"/>
</dbReference>
<reference evidence="22" key="1">
    <citation type="journal article" date="2019" name="Int. J. Syst. Evol. Microbiol.">
        <title>The Global Catalogue of Microorganisms (GCM) 10K type strain sequencing project: providing services to taxonomists for standard genome sequencing and annotation.</title>
        <authorList>
            <consortium name="The Broad Institute Genomics Platform"/>
            <consortium name="The Broad Institute Genome Sequencing Center for Infectious Disease"/>
            <person name="Wu L."/>
            <person name="Ma J."/>
        </authorList>
    </citation>
    <scope>NUCLEOTIDE SEQUENCE [LARGE SCALE GENOMIC DNA]</scope>
    <source>
        <strain evidence="22">CGMCC 4.1530</strain>
    </source>
</reference>
<feature type="transmembrane region" description="Helical" evidence="19">
    <location>
        <begin position="114"/>
        <end position="131"/>
    </location>
</feature>
<evidence type="ECO:0000313" key="22">
    <source>
        <dbReference type="Proteomes" id="UP001596215"/>
    </source>
</evidence>
<evidence type="ECO:0000256" key="11">
    <source>
        <dbReference type="ARBA" id="ARBA00022741"/>
    </source>
</evidence>
<organism evidence="21 22">
    <name type="scientific">Tatumella punctata</name>
    <dbReference type="NCBI Taxonomy" id="399969"/>
    <lineage>
        <taxon>Bacteria</taxon>
        <taxon>Pseudomonadati</taxon>
        <taxon>Pseudomonadota</taxon>
        <taxon>Gammaproteobacteria</taxon>
        <taxon>Enterobacterales</taxon>
        <taxon>Erwiniaceae</taxon>
        <taxon>Tatumella</taxon>
    </lineage>
</organism>
<feature type="domain" description="Cation-transporting P-type ATPase N-terminal" evidence="20">
    <location>
        <begin position="27"/>
        <end position="100"/>
    </location>
</feature>
<evidence type="ECO:0000256" key="16">
    <source>
        <dbReference type="ARBA" id="ARBA00023136"/>
    </source>
</evidence>
<keyword evidence="16 19" id="KW-0472">Membrane</keyword>
<evidence type="ECO:0000256" key="12">
    <source>
        <dbReference type="ARBA" id="ARBA00022840"/>
    </source>
</evidence>
<name>A0ABW1VP74_9GAMM</name>
<dbReference type="PRINTS" id="PR01836">
    <property type="entry name" value="MGATPASE"/>
</dbReference>
<dbReference type="Gene3D" id="3.40.50.1000">
    <property type="entry name" value="HAD superfamily/HAD-like"/>
    <property type="match status" value="1"/>
</dbReference>
<evidence type="ECO:0000256" key="1">
    <source>
        <dbReference type="ARBA" id="ARBA00003954"/>
    </source>
</evidence>
<evidence type="ECO:0000256" key="6">
    <source>
        <dbReference type="ARBA" id="ARBA00022475"/>
    </source>
</evidence>
<dbReference type="SFLD" id="SFLDG00002">
    <property type="entry name" value="C1.7:_P-type_atpase_like"/>
    <property type="match status" value="1"/>
</dbReference>
<dbReference type="InterPro" id="IPR008250">
    <property type="entry name" value="ATPase_P-typ_transduc_dom_A_sf"/>
</dbReference>
<sequence>MTQIINSALPVQGKKQLAIQNDWLIARHIATSTEATLQSLAATTEGLDEQQVAARQSQFGPNEIAVKKAPPALLQWLLAFNNPFIYVLLALTAVSFITDYWIPRRAGEETDLTSVTIMGCMILFSTLLRFIQEFRTNKAAEALNSLVEVTVTVRRQDQHHQPVLLKIPRHLLVPGDIVLLSAGDIIPADLRLLETNSLQLNQSSLTGETLPVEKHARPEAAEMPEVISENIVLHQPAIALMSTSVLSGSATAVVVAIGEQTWFGSLAGKVAGAAPKTSFDKGVNSVSWLLIRFMVLMVPIVFLINGFTKGEWTEALFFSLAVAVGLTPEMLPMIVSTNLAKGAMALAARKVVVKRINAIQNLGAMNILCTDKTGTLTDDNIVLEQALTPDGEENLQVAEMAWLNSHFQQGIDNPMDRAVCQFAGQQGISRRLMHIRKADELPFDFTRRCLSVSVYDDHGRQQLISKGASEEMLARCLNVQTGGKEQLLTPALRQQFRDRIAAYNRQGYRVLLLGSKTLDAEHSLRRLNDKDEQDLTLCGVLLFLDPVKQGADLALRSLKDHGVDVKVLTGDNAEVTEKICRDLGLSAGTPLQGPEIAAMDDHSLQQKLASHTIFARLTPTDKTRIVTLLQQSGHTVGFLGDGINDAAALHAADVGISVENATQIAQSAADIILLEKDLQVLEQGVRIGRQTFGNIIKYLNITASSNFGNVFSVLIASAFIPFMPMLAIQLLLQNLIYDISQMLLPWDRMDEEFVAKPRQWDAGNIGRFMLFMGPVSSVFDVATFAVMWHIFAAHSSETQSLFQSGWFVEGLLSQTLVVHMLRTRKIPFIQSCARWPVLLSTLVVVIIGIALPYSPLAANFHLQALPLAYFPWLILILAGYCLLSQVMKQLYCRRFGQWF</sequence>
<evidence type="ECO:0000256" key="15">
    <source>
        <dbReference type="ARBA" id="ARBA00022989"/>
    </source>
</evidence>
<dbReference type="InterPro" id="IPR006068">
    <property type="entry name" value="ATPase_P-typ_cation-transptr_C"/>
</dbReference>
<dbReference type="SUPFAM" id="SSF81665">
    <property type="entry name" value="Calcium ATPase, transmembrane domain M"/>
    <property type="match status" value="1"/>
</dbReference>
<comment type="function">
    <text evidence="1">Mediates magnesium influx to the cytosol.</text>
</comment>
<evidence type="ECO:0000259" key="20">
    <source>
        <dbReference type="SMART" id="SM00831"/>
    </source>
</evidence>
<dbReference type="Gene3D" id="3.40.1110.10">
    <property type="entry name" value="Calcium-transporting ATPase, cytoplasmic domain N"/>
    <property type="match status" value="1"/>
</dbReference>
<dbReference type="InterPro" id="IPR018303">
    <property type="entry name" value="ATPase_P-typ_P_site"/>
</dbReference>
<dbReference type="InterPro" id="IPR001757">
    <property type="entry name" value="P_typ_ATPase"/>
</dbReference>
<feature type="transmembrane region" description="Helical" evidence="19">
    <location>
        <begin position="768"/>
        <end position="791"/>
    </location>
</feature>
<keyword evidence="14" id="KW-1278">Translocase</keyword>
<dbReference type="SFLD" id="SFLDS00003">
    <property type="entry name" value="Haloacid_Dehalogenase"/>
    <property type="match status" value="1"/>
</dbReference>